<accession>A0A6J6D4P9</accession>
<reference evidence="2" key="1">
    <citation type="submission" date="2020-05" db="EMBL/GenBank/DDBJ databases">
        <authorList>
            <person name="Chiriac C."/>
            <person name="Salcher M."/>
            <person name="Ghai R."/>
            <person name="Kavagutti S V."/>
        </authorList>
    </citation>
    <scope>NUCLEOTIDE SEQUENCE</scope>
</reference>
<organism evidence="2">
    <name type="scientific">freshwater metagenome</name>
    <dbReference type="NCBI Taxonomy" id="449393"/>
    <lineage>
        <taxon>unclassified sequences</taxon>
        <taxon>metagenomes</taxon>
        <taxon>ecological metagenomes</taxon>
    </lineage>
</organism>
<name>A0A6J6D4P9_9ZZZZ</name>
<dbReference type="AlphaFoldDB" id="A0A6J6D4P9"/>
<protein>
    <submittedName>
        <fullName evidence="2">Unannotated protein</fullName>
    </submittedName>
</protein>
<feature type="region of interest" description="Disordered" evidence="1">
    <location>
        <begin position="1"/>
        <end position="25"/>
    </location>
</feature>
<evidence type="ECO:0000256" key="1">
    <source>
        <dbReference type="SAM" id="MobiDB-lite"/>
    </source>
</evidence>
<gene>
    <name evidence="2" type="ORF">UFOPK1493_01581</name>
</gene>
<proteinExistence type="predicted"/>
<sequence>MTRQSETSEPLKDATNLARLRDIGSPSPDAVVATEPVADNAAIEFTSPLDVDAFVEWSESLPVLIGCDRIVKDELVLPDGELWGSHDFECRVGQGEDEYAVATDSLITDVEINTWLAVYLPWD</sequence>
<evidence type="ECO:0000313" key="2">
    <source>
        <dbReference type="EMBL" id="CAB4558335.1"/>
    </source>
</evidence>
<dbReference type="EMBL" id="CAEZSR010000049">
    <property type="protein sequence ID" value="CAB4558335.1"/>
    <property type="molecule type" value="Genomic_DNA"/>
</dbReference>